<feature type="domain" description="Methyltransferase type 11" evidence="5">
    <location>
        <begin position="113"/>
        <end position="210"/>
    </location>
</feature>
<gene>
    <name evidence="6" type="ORF">GpartN1_g3805.t1</name>
</gene>
<dbReference type="PANTHER" id="PTHR44068">
    <property type="entry name" value="ZGC:194242"/>
    <property type="match status" value="1"/>
</dbReference>
<dbReference type="SUPFAM" id="SSF53335">
    <property type="entry name" value="S-adenosyl-L-methionine-dependent methyltransferases"/>
    <property type="match status" value="1"/>
</dbReference>
<dbReference type="InterPro" id="IPR013216">
    <property type="entry name" value="Methyltransf_11"/>
</dbReference>
<comment type="caution">
    <text evidence="6">The sequence shown here is derived from an EMBL/GenBank/DDBJ whole genome shotgun (WGS) entry which is preliminary data.</text>
</comment>
<organism evidence="6 7">
    <name type="scientific">Galdieria partita</name>
    <dbReference type="NCBI Taxonomy" id="83374"/>
    <lineage>
        <taxon>Eukaryota</taxon>
        <taxon>Rhodophyta</taxon>
        <taxon>Bangiophyceae</taxon>
        <taxon>Galdieriales</taxon>
        <taxon>Galdieriaceae</taxon>
        <taxon>Galdieria</taxon>
    </lineage>
</organism>
<keyword evidence="2" id="KW-0808">Transferase</keyword>
<reference evidence="6" key="2">
    <citation type="submission" date="2022-01" db="EMBL/GenBank/DDBJ databases">
        <authorList>
            <person name="Hirooka S."/>
            <person name="Miyagishima S.Y."/>
        </authorList>
    </citation>
    <scope>NUCLEOTIDE SEQUENCE</scope>
    <source>
        <strain evidence="6">NBRC 102759</strain>
    </source>
</reference>
<reference evidence="6" key="1">
    <citation type="journal article" date="2022" name="Proc. Natl. Acad. Sci. U.S.A.">
        <title>Life cycle and functional genomics of the unicellular red alga Galdieria for elucidating algal and plant evolution and industrial use.</title>
        <authorList>
            <person name="Hirooka S."/>
            <person name="Itabashi T."/>
            <person name="Ichinose T.M."/>
            <person name="Onuma R."/>
            <person name="Fujiwara T."/>
            <person name="Yamashita S."/>
            <person name="Jong L.W."/>
            <person name="Tomita R."/>
            <person name="Iwane A.H."/>
            <person name="Miyagishima S.Y."/>
        </authorList>
    </citation>
    <scope>NUCLEOTIDE SEQUENCE</scope>
    <source>
        <strain evidence="6">NBRC 102759</strain>
    </source>
</reference>
<dbReference type="PANTHER" id="PTHR44068:SF11">
    <property type="entry name" value="GERANYL DIPHOSPHATE 2-C-METHYLTRANSFERASE"/>
    <property type="match status" value="1"/>
</dbReference>
<dbReference type="GO" id="GO:0032259">
    <property type="term" value="P:methylation"/>
    <property type="evidence" value="ECO:0007669"/>
    <property type="project" value="UniProtKB-KW"/>
</dbReference>
<accession>A0A9C7PWU8</accession>
<dbReference type="AlphaFoldDB" id="A0A9C7PWU8"/>
<dbReference type="GO" id="GO:0008757">
    <property type="term" value="F:S-adenosylmethionine-dependent methyltransferase activity"/>
    <property type="evidence" value="ECO:0007669"/>
    <property type="project" value="InterPro"/>
</dbReference>
<evidence type="ECO:0000256" key="1">
    <source>
        <dbReference type="ARBA" id="ARBA00022603"/>
    </source>
</evidence>
<evidence type="ECO:0000256" key="3">
    <source>
        <dbReference type="ARBA" id="ARBA00022691"/>
    </source>
</evidence>
<evidence type="ECO:0000256" key="2">
    <source>
        <dbReference type="ARBA" id="ARBA00022679"/>
    </source>
</evidence>
<sequence length="319" mass="36027">MTGVAKRESKQVAQEMELRKSGNSSPTTIQQLPKEKVSEKFDTNEKVAESYYDDMDADTFYYQIWGGQDIHVGLYHQPVEKDVIRDASRRTVYYMTDLLEKTGLLKHGAIGMDLGAGYGGTARYLAEKFGVRVDCLNISDSQNARNRQMTEEAGLTHLVSVVYGSFQDIPAPDNSYDFLWSSDAIDHAPDKAQVFREVARVLKPGGIFIFTDLMKADDVPASELGPVLERIKLPDMGSVKLYKSLAASNGLKEYAIYEKPEALVNHYWRVKLELEKQKDEISKFCSTAFQERMKQGLDHWVNAGKAGKLNWAIMMFQKP</sequence>
<dbReference type="FunFam" id="3.40.50.150:FF:000461">
    <property type="entry name" value="Sarcosine/dimethylglycine N-methyltransferase"/>
    <property type="match status" value="1"/>
</dbReference>
<dbReference type="EMBL" id="BQMJ01000029">
    <property type="protein sequence ID" value="GJQ12014.1"/>
    <property type="molecule type" value="Genomic_DNA"/>
</dbReference>
<dbReference type="OrthoDB" id="506498at2759"/>
<keyword evidence="1" id="KW-0489">Methyltransferase</keyword>
<name>A0A9C7PWU8_9RHOD</name>
<keyword evidence="7" id="KW-1185">Reference proteome</keyword>
<evidence type="ECO:0000259" key="5">
    <source>
        <dbReference type="Pfam" id="PF08241"/>
    </source>
</evidence>
<feature type="compositionally biased region" description="Polar residues" evidence="4">
    <location>
        <begin position="21"/>
        <end position="31"/>
    </location>
</feature>
<dbReference type="InterPro" id="IPR029063">
    <property type="entry name" value="SAM-dependent_MTases_sf"/>
</dbReference>
<evidence type="ECO:0000313" key="6">
    <source>
        <dbReference type="EMBL" id="GJQ12014.1"/>
    </source>
</evidence>
<dbReference type="Pfam" id="PF08241">
    <property type="entry name" value="Methyltransf_11"/>
    <property type="match status" value="1"/>
</dbReference>
<protein>
    <recommendedName>
        <fullName evidence="5">Methyltransferase type 11 domain-containing protein</fullName>
    </recommendedName>
</protein>
<evidence type="ECO:0000256" key="4">
    <source>
        <dbReference type="SAM" id="MobiDB-lite"/>
    </source>
</evidence>
<dbReference type="InterPro" id="IPR050447">
    <property type="entry name" value="Erg6_SMT_methyltransf"/>
</dbReference>
<evidence type="ECO:0000313" key="7">
    <source>
        <dbReference type="Proteomes" id="UP001061958"/>
    </source>
</evidence>
<feature type="region of interest" description="Disordered" evidence="4">
    <location>
        <begin position="1"/>
        <end position="36"/>
    </location>
</feature>
<proteinExistence type="predicted"/>
<dbReference type="CDD" id="cd02440">
    <property type="entry name" value="AdoMet_MTases"/>
    <property type="match status" value="1"/>
</dbReference>
<feature type="compositionally biased region" description="Basic and acidic residues" evidence="4">
    <location>
        <begin position="1"/>
        <end position="20"/>
    </location>
</feature>
<dbReference type="GO" id="GO:0008170">
    <property type="term" value="F:N-methyltransferase activity"/>
    <property type="evidence" value="ECO:0007669"/>
    <property type="project" value="UniProtKB-ARBA"/>
</dbReference>
<dbReference type="Gene3D" id="3.40.50.150">
    <property type="entry name" value="Vaccinia Virus protein VP39"/>
    <property type="match status" value="1"/>
</dbReference>
<keyword evidence="3" id="KW-0949">S-adenosyl-L-methionine</keyword>
<dbReference type="Proteomes" id="UP001061958">
    <property type="component" value="Unassembled WGS sequence"/>
</dbReference>